<organism evidence="2 3">
    <name type="scientific">Streptomyces demainii</name>
    <dbReference type="NCBI Taxonomy" id="588122"/>
    <lineage>
        <taxon>Bacteria</taxon>
        <taxon>Bacillati</taxon>
        <taxon>Actinomycetota</taxon>
        <taxon>Actinomycetes</taxon>
        <taxon>Kitasatosporales</taxon>
        <taxon>Streptomycetaceae</taxon>
        <taxon>Streptomyces</taxon>
    </lineage>
</organism>
<gene>
    <name evidence="2" type="ORF">JOF35_005051</name>
</gene>
<evidence type="ECO:0000313" key="3">
    <source>
        <dbReference type="Proteomes" id="UP001234880"/>
    </source>
</evidence>
<evidence type="ECO:0000313" key="2">
    <source>
        <dbReference type="EMBL" id="MDP9612774.1"/>
    </source>
</evidence>
<keyword evidence="3" id="KW-1185">Reference proteome</keyword>
<dbReference type="RefSeq" id="WP_307111178.1">
    <property type="nucleotide sequence ID" value="NZ_JAURUE010000001.1"/>
</dbReference>
<feature type="compositionally biased region" description="Polar residues" evidence="1">
    <location>
        <begin position="1"/>
        <end position="22"/>
    </location>
</feature>
<evidence type="ECO:0000256" key="1">
    <source>
        <dbReference type="SAM" id="MobiDB-lite"/>
    </source>
</evidence>
<name>A0ABT9KWG0_9ACTN</name>
<dbReference type="Proteomes" id="UP001234880">
    <property type="component" value="Unassembled WGS sequence"/>
</dbReference>
<feature type="region of interest" description="Disordered" evidence="1">
    <location>
        <begin position="1"/>
        <end position="24"/>
    </location>
</feature>
<protein>
    <submittedName>
        <fullName evidence="2">Uncharacterized protein</fullName>
    </submittedName>
</protein>
<proteinExistence type="predicted"/>
<reference evidence="2 3" key="1">
    <citation type="submission" date="2023-07" db="EMBL/GenBank/DDBJ databases">
        <title>Sequencing the genomes of 1000 actinobacteria strains.</title>
        <authorList>
            <person name="Klenk H.-P."/>
        </authorList>
    </citation>
    <scope>NUCLEOTIDE SEQUENCE [LARGE SCALE GENOMIC DNA]</scope>
    <source>
        <strain evidence="2 3">DSM 41600</strain>
    </source>
</reference>
<accession>A0ABT9KWG0</accession>
<sequence>MTAQTAHSSDARPSSLPRTQNAVAAALPPADRMEFYREMGEADETELLSTLRRWWMRAAHLYADPLPEETRAVVEAGLAPGRSASAVLREAAAAREAEGR</sequence>
<comment type="caution">
    <text evidence="2">The sequence shown here is derived from an EMBL/GenBank/DDBJ whole genome shotgun (WGS) entry which is preliminary data.</text>
</comment>
<dbReference type="EMBL" id="JAURUE010000001">
    <property type="protein sequence ID" value="MDP9612774.1"/>
    <property type="molecule type" value="Genomic_DNA"/>
</dbReference>